<evidence type="ECO:0000313" key="4">
    <source>
        <dbReference type="EMBL" id="ADD93631.1"/>
    </source>
</evidence>
<dbReference type="EMBL" id="GU942990">
    <property type="protein sequence ID" value="ADD93631.1"/>
    <property type="molecule type" value="Genomic_DNA"/>
</dbReference>
<accession>D6PD30</accession>
<reference evidence="4" key="1">
    <citation type="journal article" date="2010" name="ISME J.">
        <title>Metagenome of the Mediterranean deep chlorophyll maximum studied by direct and fosmid library 454 pyrosequencing.</title>
        <authorList>
            <person name="Ghai R."/>
            <person name="Martin-Cuadrado A.B."/>
            <person name="Molto A.G."/>
            <person name="Heredia I.G."/>
            <person name="Cabrera R."/>
            <person name="Martin J."/>
            <person name="Verdu M."/>
            <person name="Deschamps P."/>
            <person name="Moreira D."/>
            <person name="Lopez-Garcia P."/>
            <person name="Mira A."/>
            <person name="Rodriguez-Valera F."/>
        </authorList>
    </citation>
    <scope>NUCLEOTIDE SEQUENCE</scope>
</reference>
<sequence length="231" mass="27028">MLQQAELFFWVGPQLETFLEKPLASLTNSMISVEMIETKGLQIHQNEKKSFWISGGDEKNFIDPHLWLDPWNAIRMVQRISQELTEADPENAERYQENYKYLQQKLKRLDQHLEQDLGTLKQKPFAVFHPAYTYLEKRFDLMRVGVVNIHPERPPGARHLAKLRRMMQQNGIECLFREPQFEPRLTDMLLQGTKVRSAVLDPLGAELDAGPELYFTLLRNLGKSFRQCLDS</sequence>
<keyword evidence="3" id="KW-0732">Signal</keyword>
<dbReference type="GO" id="GO:0046872">
    <property type="term" value="F:metal ion binding"/>
    <property type="evidence" value="ECO:0007669"/>
    <property type="project" value="InterPro"/>
</dbReference>
<dbReference type="SUPFAM" id="SSF53807">
    <property type="entry name" value="Helical backbone' metal receptor"/>
    <property type="match status" value="1"/>
</dbReference>
<dbReference type="GO" id="GO:0030001">
    <property type="term" value="P:metal ion transport"/>
    <property type="evidence" value="ECO:0007669"/>
    <property type="project" value="InterPro"/>
</dbReference>
<dbReference type="PANTHER" id="PTHR42953:SF3">
    <property type="entry name" value="HIGH-AFFINITY ZINC UPTAKE SYSTEM PROTEIN ZNUA"/>
    <property type="match status" value="1"/>
</dbReference>
<dbReference type="PANTHER" id="PTHR42953">
    <property type="entry name" value="HIGH-AFFINITY ZINC UPTAKE SYSTEM PROTEIN ZNUA-RELATED"/>
    <property type="match status" value="1"/>
</dbReference>
<dbReference type="Gene3D" id="3.40.50.1980">
    <property type="entry name" value="Nitrogenase molybdenum iron protein domain"/>
    <property type="match status" value="2"/>
</dbReference>
<comment type="similarity">
    <text evidence="1">Belongs to the bacterial solute-binding protein 9 family.</text>
</comment>
<name>D6PD30_9BACT</name>
<evidence type="ECO:0000256" key="1">
    <source>
        <dbReference type="ARBA" id="ARBA00011028"/>
    </source>
</evidence>
<dbReference type="AlphaFoldDB" id="D6PD30"/>
<keyword evidence="2" id="KW-0813">Transport</keyword>
<proteinExistence type="inferred from homology"/>
<evidence type="ECO:0000256" key="2">
    <source>
        <dbReference type="ARBA" id="ARBA00022448"/>
    </source>
</evidence>
<evidence type="ECO:0000256" key="3">
    <source>
        <dbReference type="ARBA" id="ARBA00022729"/>
    </source>
</evidence>
<dbReference type="InterPro" id="IPR050492">
    <property type="entry name" value="Bact_metal-bind_prot9"/>
</dbReference>
<dbReference type="Pfam" id="PF01297">
    <property type="entry name" value="ZnuA"/>
    <property type="match status" value="1"/>
</dbReference>
<dbReference type="InterPro" id="IPR006127">
    <property type="entry name" value="ZnuA-like"/>
</dbReference>
<protein>
    <submittedName>
        <fullName evidence="4">Periplasmic component ABC type Zn2 transporter</fullName>
    </submittedName>
</protein>
<organism evidence="4">
    <name type="scientific">uncultured marine bacterium MedDCM-OCT-S04-C448</name>
    <dbReference type="NCBI Taxonomy" id="743057"/>
    <lineage>
        <taxon>Bacteria</taxon>
        <taxon>environmental samples</taxon>
    </lineage>
</organism>